<evidence type="ECO:0000313" key="3">
    <source>
        <dbReference type="EMBL" id="TNV75654.1"/>
    </source>
</evidence>
<keyword evidence="1" id="KW-0863">Zinc-finger</keyword>
<evidence type="ECO:0000256" key="1">
    <source>
        <dbReference type="PROSITE-ProRule" id="PRU00047"/>
    </source>
</evidence>
<dbReference type="InterPro" id="IPR001878">
    <property type="entry name" value="Znf_CCHC"/>
</dbReference>
<dbReference type="EMBL" id="RRYP01015125">
    <property type="protein sequence ID" value="TNV75654.1"/>
    <property type="molecule type" value="Genomic_DNA"/>
</dbReference>
<dbReference type="AlphaFoldDB" id="A0A8J8NJ89"/>
<dbReference type="Proteomes" id="UP000785679">
    <property type="component" value="Unassembled WGS sequence"/>
</dbReference>
<keyword evidence="1" id="KW-0862">Zinc</keyword>
<keyword evidence="4" id="KW-1185">Reference proteome</keyword>
<dbReference type="SMART" id="SM00343">
    <property type="entry name" value="ZnF_C2HC"/>
    <property type="match status" value="5"/>
</dbReference>
<evidence type="ECO:0000259" key="2">
    <source>
        <dbReference type="PROSITE" id="PS50158"/>
    </source>
</evidence>
<reference evidence="3" key="1">
    <citation type="submission" date="2019-06" db="EMBL/GenBank/DDBJ databases">
        <authorList>
            <person name="Zheng W."/>
        </authorList>
    </citation>
    <scope>NUCLEOTIDE SEQUENCE</scope>
    <source>
        <strain evidence="3">QDHG01</strain>
    </source>
</reference>
<accession>A0A8J8NJ89</accession>
<proteinExistence type="predicted"/>
<organism evidence="3 4">
    <name type="scientific">Halteria grandinella</name>
    <dbReference type="NCBI Taxonomy" id="5974"/>
    <lineage>
        <taxon>Eukaryota</taxon>
        <taxon>Sar</taxon>
        <taxon>Alveolata</taxon>
        <taxon>Ciliophora</taxon>
        <taxon>Intramacronucleata</taxon>
        <taxon>Spirotrichea</taxon>
        <taxon>Stichotrichia</taxon>
        <taxon>Sporadotrichida</taxon>
        <taxon>Halteriidae</taxon>
        <taxon>Halteria</taxon>
    </lineage>
</organism>
<comment type="caution">
    <text evidence="3">The sequence shown here is derived from an EMBL/GenBank/DDBJ whole genome shotgun (WGS) entry which is preliminary data.</text>
</comment>
<keyword evidence="1" id="KW-0479">Metal-binding</keyword>
<dbReference type="GO" id="GO:0003676">
    <property type="term" value="F:nucleic acid binding"/>
    <property type="evidence" value="ECO:0007669"/>
    <property type="project" value="InterPro"/>
</dbReference>
<gene>
    <name evidence="3" type="ORF">FGO68_gene1329</name>
</gene>
<dbReference type="PROSITE" id="PS50158">
    <property type="entry name" value="ZF_CCHC"/>
    <property type="match status" value="2"/>
</dbReference>
<protein>
    <recommendedName>
        <fullName evidence="2">CCHC-type domain-containing protein</fullName>
    </recommendedName>
</protein>
<feature type="domain" description="CCHC-type" evidence="2">
    <location>
        <begin position="81"/>
        <end position="96"/>
    </location>
</feature>
<dbReference type="SUPFAM" id="SSF57756">
    <property type="entry name" value="Retrovirus zinc finger-like domains"/>
    <property type="match status" value="3"/>
</dbReference>
<feature type="domain" description="CCHC-type" evidence="2">
    <location>
        <begin position="111"/>
        <end position="125"/>
    </location>
</feature>
<evidence type="ECO:0000313" key="4">
    <source>
        <dbReference type="Proteomes" id="UP000785679"/>
    </source>
</evidence>
<dbReference type="GO" id="GO:0008270">
    <property type="term" value="F:zinc ion binding"/>
    <property type="evidence" value="ECO:0007669"/>
    <property type="project" value="UniProtKB-KW"/>
</dbReference>
<sequence>MERKNCESSDDEDCCPRCDLPGHDVKDCPQPLGLTTIQIKKPAMLICTFCKKEGHESDKCLMAQLRQSKEDAQLRQTADSCHRCGEKGHFYAKCPRRDEAISVDLRDEKVRCFQCGQLGHERAHCVKKQVDVRVSKKQREAVVSSDKAAKEKLPAYEDMRIKKANPHQNVECKFCKKMGHYANHCLERAARDKERMVGAKRGFDGGAGDGSKRFRSE</sequence>
<dbReference type="InterPro" id="IPR036875">
    <property type="entry name" value="Znf_CCHC_sf"/>
</dbReference>
<dbReference type="Gene3D" id="4.10.60.10">
    <property type="entry name" value="Zinc finger, CCHC-type"/>
    <property type="match status" value="2"/>
</dbReference>
<name>A0A8J8NJ89_HALGN</name>
<dbReference type="OrthoDB" id="427960at2759"/>